<accession>A6HSI7</accession>
<dbReference type="EMBL" id="CH473950">
    <property type="protein sequence ID" value="EDM15885.1"/>
    <property type="molecule type" value="Genomic_DNA"/>
</dbReference>
<protein>
    <submittedName>
        <fullName evidence="1">RCG59484</fullName>
    </submittedName>
</protein>
<name>A6HSI7_RAT</name>
<organism evidence="1 2">
    <name type="scientific">Rattus norvegicus</name>
    <name type="common">Rat</name>
    <dbReference type="NCBI Taxonomy" id="10116"/>
    <lineage>
        <taxon>Eukaryota</taxon>
        <taxon>Metazoa</taxon>
        <taxon>Chordata</taxon>
        <taxon>Craniata</taxon>
        <taxon>Vertebrata</taxon>
        <taxon>Euteleostomi</taxon>
        <taxon>Mammalia</taxon>
        <taxon>Eutheria</taxon>
        <taxon>Euarchontoglires</taxon>
        <taxon>Glires</taxon>
        <taxon>Rodentia</taxon>
        <taxon>Myomorpha</taxon>
        <taxon>Muroidea</taxon>
        <taxon>Muridae</taxon>
        <taxon>Murinae</taxon>
        <taxon>Rattus</taxon>
    </lineage>
</organism>
<dbReference type="AlphaFoldDB" id="A6HSI7"/>
<dbReference type="Proteomes" id="UP000234681">
    <property type="component" value="Chromosome 7"/>
</dbReference>
<gene>
    <name evidence="1" type="ORF">rCG_59484</name>
</gene>
<proteinExistence type="predicted"/>
<reference evidence="1 2" key="1">
    <citation type="submission" date="2005-09" db="EMBL/GenBank/DDBJ databases">
        <authorList>
            <person name="Mural R.J."/>
            <person name="Li P.W."/>
            <person name="Adams M.D."/>
            <person name="Amanatides P.G."/>
            <person name="Baden-Tillson H."/>
            <person name="Barnstead M."/>
            <person name="Chin S.H."/>
            <person name="Dew I."/>
            <person name="Evans C.A."/>
            <person name="Ferriera S."/>
            <person name="Flanigan M."/>
            <person name="Fosler C."/>
            <person name="Glodek A."/>
            <person name="Gu Z."/>
            <person name="Holt R.A."/>
            <person name="Jennings D."/>
            <person name="Kraft C.L."/>
            <person name="Lu F."/>
            <person name="Nguyen T."/>
            <person name="Nusskern D.R."/>
            <person name="Pfannkoch C.M."/>
            <person name="Sitter C."/>
            <person name="Sutton G.G."/>
            <person name="Venter J.C."/>
            <person name="Wang Z."/>
            <person name="Woodage T."/>
            <person name="Zheng X.H."/>
            <person name="Zhong F."/>
        </authorList>
    </citation>
    <scope>NUCLEOTIDE SEQUENCE [LARGE SCALE GENOMIC DNA]</scope>
    <source>
        <strain>BN</strain>
        <strain evidence="2">Sprague-Dawley</strain>
    </source>
</reference>
<sequence>MLDALQRLTSRLLLSSIGLPPPNGPFTLWILG</sequence>
<evidence type="ECO:0000313" key="1">
    <source>
        <dbReference type="EMBL" id="EDM15885.1"/>
    </source>
</evidence>
<evidence type="ECO:0000313" key="2">
    <source>
        <dbReference type="Proteomes" id="UP000234681"/>
    </source>
</evidence>